<evidence type="ECO:0000256" key="4">
    <source>
        <dbReference type="SAM" id="MobiDB-lite"/>
    </source>
</evidence>
<evidence type="ECO:0000256" key="2">
    <source>
        <dbReference type="ARBA" id="ARBA00023012"/>
    </source>
</evidence>
<evidence type="ECO:0000313" key="6">
    <source>
        <dbReference type="EMBL" id="CUS38922.1"/>
    </source>
</evidence>
<dbReference type="PANTHER" id="PTHR44591:SF14">
    <property type="entry name" value="PROTEIN PILG"/>
    <property type="match status" value="1"/>
</dbReference>
<gene>
    <name evidence="6" type="ORF">COMA2_60055</name>
</gene>
<dbReference type="SMART" id="SM00448">
    <property type="entry name" value="REC"/>
    <property type="match status" value="1"/>
</dbReference>
<evidence type="ECO:0000313" key="7">
    <source>
        <dbReference type="Proteomes" id="UP000198736"/>
    </source>
</evidence>
<dbReference type="PROSITE" id="PS50110">
    <property type="entry name" value="RESPONSE_REGULATORY"/>
    <property type="match status" value="1"/>
</dbReference>
<dbReference type="Pfam" id="PF00072">
    <property type="entry name" value="Response_reg"/>
    <property type="match status" value="1"/>
</dbReference>
<dbReference type="Gene3D" id="3.40.50.2300">
    <property type="match status" value="1"/>
</dbReference>
<keyword evidence="2" id="KW-0902">Two-component regulatory system</keyword>
<keyword evidence="1 3" id="KW-0597">Phosphoprotein</keyword>
<dbReference type="InterPro" id="IPR050595">
    <property type="entry name" value="Bact_response_regulator"/>
</dbReference>
<feature type="region of interest" description="Disordered" evidence="4">
    <location>
        <begin position="123"/>
        <end position="184"/>
    </location>
</feature>
<organism evidence="6 7">
    <name type="scientific">Candidatus Nitrospira nitrificans</name>
    <dbReference type="NCBI Taxonomy" id="1742973"/>
    <lineage>
        <taxon>Bacteria</taxon>
        <taxon>Pseudomonadati</taxon>
        <taxon>Nitrospirota</taxon>
        <taxon>Nitrospiria</taxon>
        <taxon>Nitrospirales</taxon>
        <taxon>Nitrospiraceae</taxon>
        <taxon>Nitrospira</taxon>
    </lineage>
</organism>
<accession>A0A0S4LQG4</accession>
<dbReference type="EMBL" id="CZPZ01000033">
    <property type="protein sequence ID" value="CUS38922.1"/>
    <property type="molecule type" value="Genomic_DNA"/>
</dbReference>
<sequence length="381" mass="41504">MASPIFVVDSSPAVRRMVEQISTPEGFEVLGFQDGPAALEAARRSSPSLIIADYHLDNMTFSGFCKEINKLDNLTETYLISLVNPADHPDENHLRALGVKAFLKKPFQSDDLLGVLKSLQQEPAGTSNGKGLKRRVWPPTSASTDFDDEAIDHLSDGDGQEEPMIQSGSPSSASPASSAASTAPEDAMKSLFDQLFQSMIKRSELSLAELLPRVIEEKLGTHVRPIVQKELHAQLGSILSQEYLTTIIHPLVSQALPALIKKELEAGEPIIRRALSDVASASLGESVDRLVTAQVESGVRQYLPVVVREQVGTVDQLVKDEIQRAVQKQAPLLADDMVRTAVGQTVEQAVQRIVPDIAEQHIKAELKRLIETEEASHSSTI</sequence>
<dbReference type="InterPro" id="IPR011006">
    <property type="entry name" value="CheY-like_superfamily"/>
</dbReference>
<dbReference type="AlphaFoldDB" id="A0A0S4LQG4"/>
<evidence type="ECO:0000256" key="3">
    <source>
        <dbReference type="PROSITE-ProRule" id="PRU00169"/>
    </source>
</evidence>
<dbReference type="STRING" id="1742973.COMA2_60055"/>
<dbReference type="Proteomes" id="UP000198736">
    <property type="component" value="Unassembled WGS sequence"/>
</dbReference>
<dbReference type="PANTHER" id="PTHR44591">
    <property type="entry name" value="STRESS RESPONSE REGULATOR PROTEIN 1"/>
    <property type="match status" value="1"/>
</dbReference>
<feature type="modified residue" description="4-aspartylphosphate" evidence="3">
    <location>
        <position position="53"/>
    </location>
</feature>
<feature type="domain" description="Response regulatory" evidence="5">
    <location>
        <begin position="4"/>
        <end position="120"/>
    </location>
</feature>
<reference evidence="7" key="1">
    <citation type="submission" date="2015-10" db="EMBL/GenBank/DDBJ databases">
        <authorList>
            <person name="Luecker S."/>
            <person name="Luecker S."/>
        </authorList>
    </citation>
    <scope>NUCLEOTIDE SEQUENCE [LARGE SCALE GENOMIC DNA]</scope>
</reference>
<dbReference type="RefSeq" id="WP_175304680.1">
    <property type="nucleotide sequence ID" value="NZ_CZPZ01000033.1"/>
</dbReference>
<dbReference type="InterPro" id="IPR001789">
    <property type="entry name" value="Sig_transdc_resp-reg_receiver"/>
</dbReference>
<dbReference type="GO" id="GO:0000160">
    <property type="term" value="P:phosphorelay signal transduction system"/>
    <property type="evidence" value="ECO:0007669"/>
    <property type="project" value="UniProtKB-KW"/>
</dbReference>
<name>A0A0S4LQG4_9BACT</name>
<proteinExistence type="predicted"/>
<evidence type="ECO:0000259" key="5">
    <source>
        <dbReference type="PROSITE" id="PS50110"/>
    </source>
</evidence>
<feature type="compositionally biased region" description="Low complexity" evidence="4">
    <location>
        <begin position="167"/>
        <end position="184"/>
    </location>
</feature>
<protein>
    <submittedName>
        <fullName evidence="6">Putative Response regulator, CheY like (Modular protein)</fullName>
    </submittedName>
</protein>
<evidence type="ECO:0000256" key="1">
    <source>
        <dbReference type="ARBA" id="ARBA00022553"/>
    </source>
</evidence>
<keyword evidence="7" id="KW-1185">Reference proteome</keyword>
<dbReference type="SUPFAM" id="SSF52172">
    <property type="entry name" value="CheY-like"/>
    <property type="match status" value="1"/>
</dbReference>